<proteinExistence type="predicted"/>
<organism evidence="1 2">
    <name type="scientific">Vararia minispora EC-137</name>
    <dbReference type="NCBI Taxonomy" id="1314806"/>
    <lineage>
        <taxon>Eukaryota</taxon>
        <taxon>Fungi</taxon>
        <taxon>Dikarya</taxon>
        <taxon>Basidiomycota</taxon>
        <taxon>Agaricomycotina</taxon>
        <taxon>Agaricomycetes</taxon>
        <taxon>Russulales</taxon>
        <taxon>Lachnocladiaceae</taxon>
        <taxon>Vararia</taxon>
    </lineage>
</organism>
<accession>A0ACB8QP05</accession>
<evidence type="ECO:0000313" key="2">
    <source>
        <dbReference type="Proteomes" id="UP000814128"/>
    </source>
</evidence>
<keyword evidence="2" id="KW-1185">Reference proteome</keyword>
<evidence type="ECO:0000313" key="1">
    <source>
        <dbReference type="EMBL" id="KAI0033096.1"/>
    </source>
</evidence>
<protein>
    <submittedName>
        <fullName evidence="1">Uncharacterized protein</fullName>
    </submittedName>
</protein>
<comment type="caution">
    <text evidence="1">The sequence shown here is derived from an EMBL/GenBank/DDBJ whole genome shotgun (WGS) entry which is preliminary data.</text>
</comment>
<reference evidence="1" key="1">
    <citation type="submission" date="2021-02" db="EMBL/GenBank/DDBJ databases">
        <authorList>
            <consortium name="DOE Joint Genome Institute"/>
            <person name="Ahrendt S."/>
            <person name="Looney B.P."/>
            <person name="Miyauchi S."/>
            <person name="Morin E."/>
            <person name="Drula E."/>
            <person name="Courty P.E."/>
            <person name="Chicoki N."/>
            <person name="Fauchery L."/>
            <person name="Kohler A."/>
            <person name="Kuo A."/>
            <person name="Labutti K."/>
            <person name="Pangilinan J."/>
            <person name="Lipzen A."/>
            <person name="Riley R."/>
            <person name="Andreopoulos W."/>
            <person name="He G."/>
            <person name="Johnson J."/>
            <person name="Barry K.W."/>
            <person name="Grigoriev I.V."/>
            <person name="Nagy L."/>
            <person name="Hibbett D."/>
            <person name="Henrissat B."/>
            <person name="Matheny P.B."/>
            <person name="Labbe J."/>
            <person name="Martin F."/>
        </authorList>
    </citation>
    <scope>NUCLEOTIDE SEQUENCE</scope>
    <source>
        <strain evidence="1">EC-137</strain>
    </source>
</reference>
<gene>
    <name evidence="1" type="ORF">K488DRAFT_85251</name>
</gene>
<name>A0ACB8QP05_9AGAM</name>
<sequence>MPGSFFPRSPSLEPDSSGFGHLAQLACSIDDSDGEPVASTSRVEYRLPITGSPSVSRPSTPSTPSRTPRRPSGRIVSEATQRFHADADSSILLPIHPHSPNHMRIISADRKGKGRALPDADDDIERDFPAVHHTSSADERRVHGAEQALSAVRREHREKERRWENQADTTIIREERDDYLDRIKQLEEEVRRLKEELSKRPTQPVLTHASVSMPPPPPPPPPLNFRPRAPASSDPASLFASVRANLKHPGTPVEAPINDRAPRTKRKGQPTVNLASDKMAAFLTEMKTVRLRKVADAPPDFAASRELSSSIAGTKRKRDGGEGDSESIRALKRRLTELAPPPPPKVLDLDPFSRSFSGFPTQPVAGPSRLRASLLMPHAPGAGSIDGTDVTPSLASDDVEGESVSQEAHDESPRTPPPVTPATPEPKVAGTSKVTGADPIVLDVSDEEQEEAHLPPVSVKKGRSTPYPRRSYAPPISPGPDSSPAQPALPATTTPPSSPPAVTEELDIFAVRTRNSPLQPTPRKARPPGRLPRRVPVAPRDEEDGDGDVLNISLPPPLRPRVSEIHPRAHVPEAHQPSPARSSSPLPTSAPLLLAPVVDLRELRERSKTARSLIPRRVYSVGRLRAEGGAAPESTRARQRTLSEEQGWKSTGSIGVSCKTSQGQAGHKPAQARPAHAQANAKAAPSKLTRRRTLDQELFDAGGNLRESDASDREPSILEASGECSARRGFLAHGGGGGIPVFMGVGYVEGAEE</sequence>
<dbReference type="Proteomes" id="UP000814128">
    <property type="component" value="Unassembled WGS sequence"/>
</dbReference>
<reference evidence="1" key="2">
    <citation type="journal article" date="2022" name="New Phytol.">
        <title>Evolutionary transition to the ectomycorrhizal habit in the genomes of a hyperdiverse lineage of mushroom-forming fungi.</title>
        <authorList>
            <person name="Looney B."/>
            <person name="Miyauchi S."/>
            <person name="Morin E."/>
            <person name="Drula E."/>
            <person name="Courty P.E."/>
            <person name="Kohler A."/>
            <person name="Kuo A."/>
            <person name="LaButti K."/>
            <person name="Pangilinan J."/>
            <person name="Lipzen A."/>
            <person name="Riley R."/>
            <person name="Andreopoulos W."/>
            <person name="He G."/>
            <person name="Johnson J."/>
            <person name="Nolan M."/>
            <person name="Tritt A."/>
            <person name="Barry K.W."/>
            <person name="Grigoriev I.V."/>
            <person name="Nagy L.G."/>
            <person name="Hibbett D."/>
            <person name="Henrissat B."/>
            <person name="Matheny P.B."/>
            <person name="Labbe J."/>
            <person name="Martin F.M."/>
        </authorList>
    </citation>
    <scope>NUCLEOTIDE SEQUENCE</scope>
    <source>
        <strain evidence="1">EC-137</strain>
    </source>
</reference>
<dbReference type="EMBL" id="MU273528">
    <property type="protein sequence ID" value="KAI0033096.1"/>
    <property type="molecule type" value="Genomic_DNA"/>
</dbReference>